<evidence type="ECO:0000313" key="3">
    <source>
        <dbReference type="Proteomes" id="UP001057375"/>
    </source>
</evidence>
<evidence type="ECO:0000256" key="1">
    <source>
        <dbReference type="SAM" id="MobiDB-lite"/>
    </source>
</evidence>
<sequence>CKETQSNHTHQQYHTYVCGKYDIIHIHRSSGHGESGVLRRKGRTFKEVRRKELQVKKEGVPRKDLQGS</sequence>
<feature type="region of interest" description="Disordered" evidence="1">
    <location>
        <begin position="49"/>
        <end position="68"/>
    </location>
</feature>
<gene>
    <name evidence="2" type="ORF">ADUPG1_002286</name>
</gene>
<protein>
    <submittedName>
        <fullName evidence="2">Uncharacterized protein</fullName>
    </submittedName>
</protein>
<dbReference type="EMBL" id="BQXS01002569">
    <property type="protein sequence ID" value="GKT32485.1"/>
    <property type="molecule type" value="Genomic_DNA"/>
</dbReference>
<proteinExistence type="predicted"/>
<feature type="non-terminal residue" evidence="2">
    <location>
        <position position="1"/>
    </location>
</feature>
<keyword evidence="3" id="KW-1185">Reference proteome</keyword>
<name>A0ABQ5KNI1_9EUKA</name>
<reference evidence="2" key="1">
    <citation type="submission" date="2022-03" db="EMBL/GenBank/DDBJ databases">
        <title>Draft genome sequence of Aduncisulcus paluster, a free-living microaerophilic Fornicata.</title>
        <authorList>
            <person name="Yuyama I."/>
            <person name="Kume K."/>
            <person name="Tamura T."/>
            <person name="Inagaki Y."/>
            <person name="Hashimoto T."/>
        </authorList>
    </citation>
    <scope>NUCLEOTIDE SEQUENCE</scope>
    <source>
        <strain evidence="2">NY0171</strain>
    </source>
</reference>
<organism evidence="2 3">
    <name type="scientific">Aduncisulcus paluster</name>
    <dbReference type="NCBI Taxonomy" id="2918883"/>
    <lineage>
        <taxon>Eukaryota</taxon>
        <taxon>Metamonada</taxon>
        <taxon>Carpediemonas-like organisms</taxon>
        <taxon>Aduncisulcus</taxon>
    </lineage>
</organism>
<comment type="caution">
    <text evidence="2">The sequence shown here is derived from an EMBL/GenBank/DDBJ whole genome shotgun (WGS) entry which is preliminary data.</text>
</comment>
<accession>A0ABQ5KNI1</accession>
<dbReference type="Proteomes" id="UP001057375">
    <property type="component" value="Unassembled WGS sequence"/>
</dbReference>
<evidence type="ECO:0000313" key="2">
    <source>
        <dbReference type="EMBL" id="GKT32485.1"/>
    </source>
</evidence>